<dbReference type="RefSeq" id="WP_082141008.1">
    <property type="nucleotide sequence ID" value="NZ_JNBQ01000003.1"/>
</dbReference>
<feature type="domain" description="Fibronectin type III-like" evidence="6">
    <location>
        <begin position="616"/>
        <end position="686"/>
    </location>
</feature>
<evidence type="ECO:0000256" key="3">
    <source>
        <dbReference type="ARBA" id="ARBA00058905"/>
    </source>
</evidence>
<proteinExistence type="inferred from homology"/>
<evidence type="ECO:0000256" key="4">
    <source>
        <dbReference type="ARBA" id="ARBA00074219"/>
    </source>
</evidence>
<dbReference type="Pfam" id="PF14310">
    <property type="entry name" value="Fn3-like"/>
    <property type="match status" value="1"/>
</dbReference>
<comment type="similarity">
    <text evidence="1">Belongs to the glycosyl hydrolase 3 family.</text>
</comment>
<dbReference type="Proteomes" id="UP000035265">
    <property type="component" value="Unassembled WGS sequence"/>
</dbReference>
<evidence type="ECO:0000313" key="7">
    <source>
        <dbReference type="EMBL" id="KLN35689.1"/>
    </source>
</evidence>
<sequence>MQLHGETTAAAGETASAPGTTTTTTGVVPTASLTLLEKAALLTGKSVWETHDVPRLGVRSLWLADGPHGVRKQLGAADHLGIAASQEATCFPTAAAVANTWDVELAERVGAALGAEAAAQDVDVLLGPGLNIKRSPLGGRNFEYFSEDPLLAGRMAAGYVRGIQSRGVAACPKHFAVNSQELRRMVSDSVVDERTLREVYLTAFGIVVAESRPRTVMSSYNLVNGVYAHEDPFLLTQVLRREWGFDGAVVSDWGGSNDVVAAAAAGGTLEMPAAGLGSARQLVDAVRSGRLDEADLDARADEVLRLVADAREPGTAPAVDADAHHALAREVAARSAVLLKNEDAILPLAAGTRVAVVGDFARTPRYQGSGSSAVNPTRLDSVLDVIGDSGLDLTSFAPGFHRDGTPDAALREEAVEAARGADVVLLFLGLDEIAESEGLDRSTLALHPAQVEVLQAVAAANPATVVVLAGGGAISTPWLGSARALVHGYLSGQAGAGGILDVLTGVVNPSGRLAETLPVRLADTPTAGSFPATGRTAVYREGLYVGYRYYTSADVPVAFPFGFGLSYTTFERSGLVVAADRSTDTATGSAMDLTTDHATVTVTVTVTNTGPVAGADVVQVYTSRETPGVHRPVRTLAGFVRVELEPGESRTVTVPLGDAAFRHWDVATGAWQVEQGAWSVLVGSHVDDLPLGATIELTGTVPPRSEDDLPEPYRTGRVHDVSDAQFAALLGRPVPTAAWSGPLGVNDPLSRLADARSPLARLAFRILSWRHDAADRKGAPDLNILFLLNMPFRAIGKMTGGLVDAAMVDGIVRIVNGHLFRGTGAVLRGFVRNRRADRRTARTLRGDA</sequence>
<dbReference type="PANTHER" id="PTHR42715:SF10">
    <property type="entry name" value="BETA-GLUCOSIDASE"/>
    <property type="match status" value="1"/>
</dbReference>
<dbReference type="GO" id="GO:0005975">
    <property type="term" value="P:carbohydrate metabolic process"/>
    <property type="evidence" value="ECO:0007669"/>
    <property type="project" value="InterPro"/>
</dbReference>
<dbReference type="InterPro" id="IPR002772">
    <property type="entry name" value="Glyco_hydro_3_C"/>
</dbReference>
<dbReference type="FunFam" id="2.60.40.10:FF:000495">
    <property type="entry name" value="Periplasmic beta-glucosidase"/>
    <property type="match status" value="1"/>
</dbReference>
<feature type="region of interest" description="Disordered" evidence="5">
    <location>
        <begin position="1"/>
        <end position="26"/>
    </location>
</feature>
<organism evidence="7 8">
    <name type="scientific">Cellulosimicrobium funkei</name>
    <dbReference type="NCBI Taxonomy" id="264251"/>
    <lineage>
        <taxon>Bacteria</taxon>
        <taxon>Bacillati</taxon>
        <taxon>Actinomycetota</taxon>
        <taxon>Actinomycetes</taxon>
        <taxon>Micrococcales</taxon>
        <taxon>Promicromonosporaceae</taxon>
        <taxon>Cellulosimicrobium</taxon>
    </lineage>
</organism>
<dbReference type="InterPro" id="IPR013783">
    <property type="entry name" value="Ig-like_fold"/>
</dbReference>
<dbReference type="GO" id="GO:0008422">
    <property type="term" value="F:beta-glucosidase activity"/>
    <property type="evidence" value="ECO:0007669"/>
    <property type="project" value="UniProtKB-ARBA"/>
</dbReference>
<dbReference type="AlphaFoldDB" id="A0A0H2KV46"/>
<dbReference type="SUPFAM" id="SSF51445">
    <property type="entry name" value="(Trans)glycosidases"/>
    <property type="match status" value="1"/>
</dbReference>
<accession>A0A0H2KV46</accession>
<dbReference type="STRING" id="264251.FB00_05225"/>
<keyword evidence="2" id="KW-0378">Hydrolase</keyword>
<comment type="caution">
    <text evidence="7">The sequence shown here is derived from an EMBL/GenBank/DDBJ whole genome shotgun (WGS) entry which is preliminary data.</text>
</comment>
<name>A0A0H2KV46_9MICO</name>
<comment type="function">
    <text evidence="3">Catalyzes the hydrolysis of a non-reducing terminal alpha-L-arabinopyranosidic linkage in ginsenoside Rb2 (alpha-L-arabinopyranosyl-(1-&gt;6)-alpha-D-glucopyranosyl) to release alpha-D-glucopyranosyl (Rd). It is not able to hydrolyze alpha-L-arabinofuranosyl-(1-&gt;6)-alpha-D-glucopyranosyl (Rc).</text>
</comment>
<dbReference type="Pfam" id="PF00933">
    <property type="entry name" value="Glyco_hydro_3"/>
    <property type="match status" value="1"/>
</dbReference>
<reference evidence="7 8" key="1">
    <citation type="submission" date="2014-05" db="EMBL/GenBank/DDBJ databases">
        <title>Cellulosimicrobium funkei U11 genome.</title>
        <authorList>
            <person name="Hu C."/>
            <person name="Gong Y."/>
            <person name="Wan W."/>
            <person name="Jiang M."/>
        </authorList>
    </citation>
    <scope>NUCLEOTIDE SEQUENCE [LARGE SCALE GENOMIC DNA]</scope>
    <source>
        <strain evidence="7 8">U11</strain>
    </source>
</reference>
<dbReference type="SUPFAM" id="SSF52279">
    <property type="entry name" value="Beta-D-glucan exohydrolase, C-terminal domain"/>
    <property type="match status" value="1"/>
</dbReference>
<protein>
    <recommendedName>
        <fullName evidence="4">Exo-alpha-(1-&gt;6)-L-arabinopyranosidase</fullName>
    </recommendedName>
</protein>
<dbReference type="EMBL" id="JNBQ01000003">
    <property type="protein sequence ID" value="KLN35689.1"/>
    <property type="molecule type" value="Genomic_DNA"/>
</dbReference>
<evidence type="ECO:0000256" key="5">
    <source>
        <dbReference type="SAM" id="MobiDB-lite"/>
    </source>
</evidence>
<evidence type="ECO:0000313" key="8">
    <source>
        <dbReference type="Proteomes" id="UP000035265"/>
    </source>
</evidence>
<dbReference type="Gene3D" id="2.60.40.10">
    <property type="entry name" value="Immunoglobulins"/>
    <property type="match status" value="1"/>
</dbReference>
<dbReference type="SMART" id="SM01217">
    <property type="entry name" value="Fn3_like"/>
    <property type="match status" value="1"/>
</dbReference>
<evidence type="ECO:0000256" key="1">
    <source>
        <dbReference type="ARBA" id="ARBA00005336"/>
    </source>
</evidence>
<dbReference type="Gene3D" id="3.20.20.300">
    <property type="entry name" value="Glycoside hydrolase, family 3, N-terminal domain"/>
    <property type="match status" value="2"/>
</dbReference>
<dbReference type="Gene3D" id="3.40.50.1700">
    <property type="entry name" value="Glycoside hydrolase family 3 C-terminal domain"/>
    <property type="match status" value="2"/>
</dbReference>
<dbReference type="InterPro" id="IPR026891">
    <property type="entry name" value="Fn3-like"/>
</dbReference>
<dbReference type="PRINTS" id="PR00133">
    <property type="entry name" value="GLHYDRLASE3"/>
</dbReference>
<evidence type="ECO:0000259" key="6">
    <source>
        <dbReference type="SMART" id="SM01217"/>
    </source>
</evidence>
<dbReference type="InterPro" id="IPR036881">
    <property type="entry name" value="Glyco_hydro_3_C_sf"/>
</dbReference>
<dbReference type="Pfam" id="PF01915">
    <property type="entry name" value="Glyco_hydro_3_C"/>
    <property type="match status" value="1"/>
</dbReference>
<dbReference type="PANTHER" id="PTHR42715">
    <property type="entry name" value="BETA-GLUCOSIDASE"/>
    <property type="match status" value="1"/>
</dbReference>
<dbReference type="PATRIC" id="fig|264251.5.peg.1073"/>
<evidence type="ECO:0000256" key="2">
    <source>
        <dbReference type="ARBA" id="ARBA00022801"/>
    </source>
</evidence>
<dbReference type="InterPro" id="IPR017853">
    <property type="entry name" value="GH"/>
</dbReference>
<dbReference type="InterPro" id="IPR050288">
    <property type="entry name" value="Cellulose_deg_GH3"/>
</dbReference>
<dbReference type="InterPro" id="IPR001764">
    <property type="entry name" value="Glyco_hydro_3_N"/>
</dbReference>
<keyword evidence="8" id="KW-1185">Reference proteome</keyword>
<gene>
    <name evidence="7" type="ORF">FB00_05225</name>
</gene>
<dbReference type="InterPro" id="IPR036962">
    <property type="entry name" value="Glyco_hydro_3_N_sf"/>
</dbReference>